<protein>
    <submittedName>
        <fullName evidence="1">Uncharacterized protein</fullName>
    </submittedName>
</protein>
<dbReference type="RefSeq" id="WP_168149590.1">
    <property type="nucleotide sequence ID" value="NZ_JAAVXB010000013.1"/>
</dbReference>
<dbReference type="EMBL" id="JAAVXB010000013">
    <property type="protein sequence ID" value="NKF24265.1"/>
    <property type="molecule type" value="Genomic_DNA"/>
</dbReference>
<evidence type="ECO:0000313" key="1">
    <source>
        <dbReference type="EMBL" id="NKF24265.1"/>
    </source>
</evidence>
<keyword evidence="2" id="KW-1185">Reference proteome</keyword>
<dbReference type="AlphaFoldDB" id="A0A969WDV5"/>
<dbReference type="Pfam" id="PF13315">
    <property type="entry name" value="DUF4085"/>
    <property type="match status" value="1"/>
</dbReference>
<name>A0A969WDV5_9GAMM</name>
<sequence length="144" mass="16562">MRYFTSEWWRSGGERDVAVAYRSYLSSVTNQLPEAALALDREHTLHDAEVKRIQSDFSKGTVSLQLLGWNQAFNEKIRYSLHFSGVTAFEQAFPQEEYVESELGDLGYWEWEVVPTGTELRMLFASSAEFRIVFRALAFSHVPA</sequence>
<comment type="caution">
    <text evidence="1">The sequence shown here is derived from an EMBL/GenBank/DDBJ whole genome shotgun (WGS) entry which is preliminary data.</text>
</comment>
<organism evidence="1 2">
    <name type="scientific">Solimonas marina</name>
    <dbReference type="NCBI Taxonomy" id="2714601"/>
    <lineage>
        <taxon>Bacteria</taxon>
        <taxon>Pseudomonadati</taxon>
        <taxon>Pseudomonadota</taxon>
        <taxon>Gammaproteobacteria</taxon>
        <taxon>Nevskiales</taxon>
        <taxon>Nevskiaceae</taxon>
        <taxon>Solimonas</taxon>
    </lineage>
</organism>
<dbReference type="Proteomes" id="UP000653472">
    <property type="component" value="Unassembled WGS sequence"/>
</dbReference>
<proteinExistence type="predicted"/>
<gene>
    <name evidence="1" type="ORF">G7Y82_18285</name>
</gene>
<evidence type="ECO:0000313" key="2">
    <source>
        <dbReference type="Proteomes" id="UP000653472"/>
    </source>
</evidence>
<accession>A0A969WDV5</accession>
<reference evidence="1" key="1">
    <citation type="submission" date="2020-03" db="EMBL/GenBank/DDBJ databases">
        <title>Solimonas marina sp. nov., isolated from deep seawater of the Pacific Ocean.</title>
        <authorList>
            <person name="Liu X."/>
            <person name="Lai Q."/>
            <person name="Sun F."/>
            <person name="Gai Y."/>
            <person name="Li G."/>
            <person name="Shao Z."/>
        </authorList>
    </citation>
    <scope>NUCLEOTIDE SEQUENCE</scope>
    <source>
        <strain evidence="1">C16B3</strain>
    </source>
</reference>
<dbReference type="InterPro" id="IPR025144">
    <property type="entry name" value="DUF4085"/>
</dbReference>